<keyword evidence="2" id="KW-0805">Transcription regulation</keyword>
<comment type="caution">
    <text evidence="6">The sequence shown here is derived from an EMBL/GenBank/DDBJ whole genome shotgun (WGS) entry which is preliminary data.</text>
</comment>
<dbReference type="InterPro" id="IPR036388">
    <property type="entry name" value="WH-like_DNA-bd_sf"/>
</dbReference>
<dbReference type="AlphaFoldDB" id="A0A1A5YD02"/>
<dbReference type="SUPFAM" id="SSF53850">
    <property type="entry name" value="Periplasmic binding protein-like II"/>
    <property type="match status" value="1"/>
</dbReference>
<dbReference type="GO" id="GO:0005829">
    <property type="term" value="C:cytosol"/>
    <property type="evidence" value="ECO:0007669"/>
    <property type="project" value="TreeGrafter"/>
</dbReference>
<keyword evidence="7" id="KW-1185">Reference proteome</keyword>
<dbReference type="PROSITE" id="PS50931">
    <property type="entry name" value="HTH_LYSR"/>
    <property type="match status" value="1"/>
</dbReference>
<dbReference type="CDD" id="cd08438">
    <property type="entry name" value="PBP2_CidR"/>
    <property type="match status" value="1"/>
</dbReference>
<dbReference type="SUPFAM" id="SSF46785">
    <property type="entry name" value="Winged helix' DNA-binding domain"/>
    <property type="match status" value="1"/>
</dbReference>
<proteinExistence type="inferred from homology"/>
<dbReference type="PANTHER" id="PTHR30419">
    <property type="entry name" value="HTH-TYPE TRANSCRIPTIONAL REGULATOR YBHD"/>
    <property type="match status" value="1"/>
</dbReference>
<evidence type="ECO:0000256" key="3">
    <source>
        <dbReference type="ARBA" id="ARBA00023125"/>
    </source>
</evidence>
<evidence type="ECO:0000313" key="6">
    <source>
        <dbReference type="EMBL" id="OBR63469.1"/>
    </source>
</evidence>
<evidence type="ECO:0000259" key="5">
    <source>
        <dbReference type="PROSITE" id="PS50931"/>
    </source>
</evidence>
<name>A0A1A5YD02_9BACL</name>
<dbReference type="InterPro" id="IPR000847">
    <property type="entry name" value="LysR_HTH_N"/>
</dbReference>
<dbReference type="OrthoDB" id="9803735at2"/>
<dbReference type="InterPro" id="IPR005119">
    <property type="entry name" value="LysR_subst-bd"/>
</dbReference>
<dbReference type="PANTHER" id="PTHR30419:SF8">
    <property type="entry name" value="NITROGEN ASSIMILATION TRANSCRIPTIONAL ACTIVATOR-RELATED"/>
    <property type="match status" value="1"/>
</dbReference>
<dbReference type="FunFam" id="1.10.10.10:FF:000001">
    <property type="entry name" value="LysR family transcriptional regulator"/>
    <property type="match status" value="1"/>
</dbReference>
<dbReference type="Pfam" id="PF00126">
    <property type="entry name" value="HTH_1"/>
    <property type="match status" value="1"/>
</dbReference>
<comment type="similarity">
    <text evidence="1">Belongs to the LysR transcriptional regulatory family.</text>
</comment>
<dbReference type="InterPro" id="IPR050950">
    <property type="entry name" value="HTH-type_LysR_regulators"/>
</dbReference>
<dbReference type="GO" id="GO:0003677">
    <property type="term" value="F:DNA binding"/>
    <property type="evidence" value="ECO:0007669"/>
    <property type="project" value="UniProtKB-KW"/>
</dbReference>
<gene>
    <name evidence="6" type="ORF">A7K91_17065</name>
</gene>
<dbReference type="InterPro" id="IPR036390">
    <property type="entry name" value="WH_DNA-bd_sf"/>
</dbReference>
<dbReference type="PRINTS" id="PR00039">
    <property type="entry name" value="HTHLYSR"/>
</dbReference>
<accession>A0A1A5YD02</accession>
<protein>
    <submittedName>
        <fullName evidence="6">LysR family transcriptional regulator</fullName>
    </submittedName>
</protein>
<dbReference type="Pfam" id="PF03466">
    <property type="entry name" value="LysR_substrate"/>
    <property type="match status" value="1"/>
</dbReference>
<evidence type="ECO:0000256" key="2">
    <source>
        <dbReference type="ARBA" id="ARBA00023015"/>
    </source>
</evidence>
<evidence type="ECO:0000256" key="4">
    <source>
        <dbReference type="ARBA" id="ARBA00023163"/>
    </source>
</evidence>
<evidence type="ECO:0000256" key="1">
    <source>
        <dbReference type="ARBA" id="ARBA00009437"/>
    </source>
</evidence>
<keyword evidence="4" id="KW-0804">Transcription</keyword>
<dbReference type="Gene3D" id="1.10.10.10">
    <property type="entry name" value="Winged helix-like DNA-binding domain superfamily/Winged helix DNA-binding domain"/>
    <property type="match status" value="1"/>
</dbReference>
<dbReference type="GO" id="GO:0003700">
    <property type="term" value="F:DNA-binding transcription factor activity"/>
    <property type="evidence" value="ECO:0007669"/>
    <property type="project" value="InterPro"/>
</dbReference>
<dbReference type="Gene3D" id="3.40.190.290">
    <property type="match status" value="1"/>
</dbReference>
<keyword evidence="3" id="KW-0238">DNA-binding</keyword>
<reference evidence="6 7" key="1">
    <citation type="submission" date="2016-05" db="EMBL/GenBank/DDBJ databases">
        <title>Paenibacillus oryzae. sp. nov., isolated from the rice root.</title>
        <authorList>
            <person name="Zhang J."/>
            <person name="Zhang X."/>
        </authorList>
    </citation>
    <scope>NUCLEOTIDE SEQUENCE [LARGE SCALE GENOMIC DNA]</scope>
    <source>
        <strain evidence="6 7">1DrF-4</strain>
    </source>
</reference>
<dbReference type="EMBL" id="LYPA01000072">
    <property type="protein sequence ID" value="OBR63469.1"/>
    <property type="molecule type" value="Genomic_DNA"/>
</dbReference>
<dbReference type="Proteomes" id="UP000092024">
    <property type="component" value="Unassembled WGS sequence"/>
</dbReference>
<organism evidence="6 7">
    <name type="scientific">Paenibacillus oryzae</name>
    <dbReference type="NCBI Taxonomy" id="1844972"/>
    <lineage>
        <taxon>Bacteria</taxon>
        <taxon>Bacillati</taxon>
        <taxon>Bacillota</taxon>
        <taxon>Bacilli</taxon>
        <taxon>Bacillales</taxon>
        <taxon>Paenibacillaceae</taxon>
        <taxon>Paenibacillus</taxon>
    </lineage>
</organism>
<evidence type="ECO:0000313" key="7">
    <source>
        <dbReference type="Proteomes" id="UP000092024"/>
    </source>
</evidence>
<feature type="domain" description="HTH lysR-type" evidence="5">
    <location>
        <begin position="1"/>
        <end position="58"/>
    </location>
</feature>
<dbReference type="STRING" id="1844972.A7K91_17065"/>
<sequence>MDIRQLQYLLQIVRSQSFTKAAERLHITQPTISKAVKNLEDELGVQLFIRSGRDITLTDAGKVIAQGAGKIVDQMEEIQNGLAELTSLQKGSISLGLPPMVGSSFFPSVIRRFRELHPGISISILEDGSKKIQAAVAAGELDMGVVLLSSPEDTFASFPVVEERLQVVLPAGHALAESDGVSLSELAAESFIMFRQDFTLHDVMLEACREAGFRPDIVCESSQWDFIGGMVAAGLGIAMLPETICKQLAPGAVSIVKLVEPLIPWRLVMIWHKEGYLSFAARKWLSFANEQLSNPIK</sequence>
<dbReference type="RefSeq" id="WP_068686300.1">
    <property type="nucleotide sequence ID" value="NZ_LYPA01000072.1"/>
</dbReference>